<dbReference type="Proteomes" id="UP001175227">
    <property type="component" value="Unassembled WGS sequence"/>
</dbReference>
<sequence>LFTGLVIPWMEYALPVWFNLIVDGPKRRKGSVGLATRLAKLQRIACKIAARGLRTMVTDALNYHAHILPTQLWLNLVAYKVAACLCTLPPTVHPLA</sequence>
<feature type="non-terminal residue" evidence="1">
    <location>
        <position position="96"/>
    </location>
</feature>
<accession>A0AA39P4Z7</accession>
<comment type="caution">
    <text evidence="1">The sequence shown here is derived from an EMBL/GenBank/DDBJ whole genome shotgun (WGS) entry which is preliminary data.</text>
</comment>
<organism evidence="1 2">
    <name type="scientific">Armillaria novae-zelandiae</name>
    <dbReference type="NCBI Taxonomy" id="153914"/>
    <lineage>
        <taxon>Eukaryota</taxon>
        <taxon>Fungi</taxon>
        <taxon>Dikarya</taxon>
        <taxon>Basidiomycota</taxon>
        <taxon>Agaricomycotina</taxon>
        <taxon>Agaricomycetes</taxon>
        <taxon>Agaricomycetidae</taxon>
        <taxon>Agaricales</taxon>
        <taxon>Marasmiineae</taxon>
        <taxon>Physalacriaceae</taxon>
        <taxon>Armillaria</taxon>
    </lineage>
</organism>
<proteinExistence type="predicted"/>
<feature type="non-terminal residue" evidence="1">
    <location>
        <position position="1"/>
    </location>
</feature>
<protein>
    <submittedName>
        <fullName evidence="1">Uncharacterized protein</fullName>
    </submittedName>
</protein>
<gene>
    <name evidence="1" type="ORF">IW261DRAFT_1286741</name>
</gene>
<evidence type="ECO:0000313" key="2">
    <source>
        <dbReference type="Proteomes" id="UP001175227"/>
    </source>
</evidence>
<dbReference type="EMBL" id="JAUEPR010000016">
    <property type="protein sequence ID" value="KAK0477579.1"/>
    <property type="molecule type" value="Genomic_DNA"/>
</dbReference>
<evidence type="ECO:0000313" key="1">
    <source>
        <dbReference type="EMBL" id="KAK0477579.1"/>
    </source>
</evidence>
<name>A0AA39P4Z7_9AGAR</name>
<dbReference type="AlphaFoldDB" id="A0AA39P4Z7"/>
<keyword evidence="2" id="KW-1185">Reference proteome</keyword>
<reference evidence="1" key="1">
    <citation type="submission" date="2023-06" db="EMBL/GenBank/DDBJ databases">
        <authorList>
            <consortium name="Lawrence Berkeley National Laboratory"/>
            <person name="Ahrendt S."/>
            <person name="Sahu N."/>
            <person name="Indic B."/>
            <person name="Wong-Bajracharya J."/>
            <person name="Merenyi Z."/>
            <person name="Ke H.-M."/>
            <person name="Monk M."/>
            <person name="Kocsube S."/>
            <person name="Drula E."/>
            <person name="Lipzen A."/>
            <person name="Balint B."/>
            <person name="Henrissat B."/>
            <person name="Andreopoulos B."/>
            <person name="Martin F.M."/>
            <person name="Harder C.B."/>
            <person name="Rigling D."/>
            <person name="Ford K.L."/>
            <person name="Foster G.D."/>
            <person name="Pangilinan J."/>
            <person name="Papanicolaou A."/>
            <person name="Barry K."/>
            <person name="LaButti K."/>
            <person name="Viragh M."/>
            <person name="Koriabine M."/>
            <person name="Yan M."/>
            <person name="Riley R."/>
            <person name="Champramary S."/>
            <person name="Plett K.L."/>
            <person name="Tsai I.J."/>
            <person name="Slot J."/>
            <person name="Sipos G."/>
            <person name="Plett J."/>
            <person name="Nagy L.G."/>
            <person name="Grigoriev I.V."/>
        </authorList>
    </citation>
    <scope>NUCLEOTIDE SEQUENCE</scope>
    <source>
        <strain evidence="1">ICMP 16352</strain>
    </source>
</reference>